<keyword evidence="1 3" id="KW-0339">Growth factor</keyword>
<protein>
    <recommendedName>
        <fullName evidence="4">Platelet-derived growth factor (PDGF) family profile domain-containing protein</fullName>
    </recommendedName>
</protein>
<feature type="domain" description="Platelet-derived growth factor (PDGF) family profile" evidence="4">
    <location>
        <begin position="1"/>
        <end position="95"/>
    </location>
</feature>
<dbReference type="SUPFAM" id="SSF57501">
    <property type="entry name" value="Cystine-knot cytokines"/>
    <property type="match status" value="1"/>
</dbReference>
<comment type="similarity">
    <text evidence="3">Belongs to the PDGF/VEGF growth factor family.</text>
</comment>
<dbReference type="PANTHER" id="PTHR12025">
    <property type="entry name" value="VASCULAR ENDOTHELIAL GROWTH FACTOR"/>
    <property type="match status" value="1"/>
</dbReference>
<dbReference type="InterPro" id="IPR000072">
    <property type="entry name" value="PDGF/VEGF_dom"/>
</dbReference>
<dbReference type="GeneTree" id="ENSGT00940000157284"/>
<dbReference type="Pfam" id="PF00341">
    <property type="entry name" value="PDGF"/>
    <property type="match status" value="1"/>
</dbReference>
<dbReference type="PROSITE" id="PS50278">
    <property type="entry name" value="PDGF_2"/>
    <property type="match status" value="1"/>
</dbReference>
<dbReference type="InterPro" id="IPR050507">
    <property type="entry name" value="PDGF/VEGF_growth_factor"/>
</dbReference>
<evidence type="ECO:0000256" key="3">
    <source>
        <dbReference type="RuleBase" id="RU003818"/>
    </source>
</evidence>
<dbReference type="GO" id="GO:0038084">
    <property type="term" value="P:vascular endothelial growth factor signaling pathway"/>
    <property type="evidence" value="ECO:0007669"/>
    <property type="project" value="TreeGrafter"/>
</dbReference>
<reference evidence="5" key="1">
    <citation type="submission" date="2025-08" db="UniProtKB">
        <authorList>
            <consortium name="Ensembl"/>
        </authorList>
    </citation>
    <scope>IDENTIFICATION</scope>
</reference>
<sequence length="113" mass="13119">VPFRAVWERSFCRAMEVLVPVSAERPRDVEHLFKPPCVRLLRCAGCCGDERLQCLPTRTHNTTMQILKVKPLHGQYLEEMTFVQHSACECSSLWREETTLAHNTRCSYAVQKR</sequence>
<dbReference type="CDD" id="cd00135">
    <property type="entry name" value="PDGF"/>
    <property type="match status" value="1"/>
</dbReference>
<evidence type="ECO:0000313" key="5">
    <source>
        <dbReference type="Ensembl" id="ENSPMAP00000008422.1"/>
    </source>
</evidence>
<dbReference type="Ensembl" id="ENSPMAT00000008460.1">
    <property type="protein sequence ID" value="ENSPMAP00000008422.1"/>
    <property type="gene ID" value="ENSPMAG00000007661.1"/>
</dbReference>
<reference evidence="5" key="2">
    <citation type="submission" date="2025-09" db="UniProtKB">
        <authorList>
            <consortium name="Ensembl"/>
        </authorList>
    </citation>
    <scope>IDENTIFICATION</scope>
</reference>
<dbReference type="GO" id="GO:0005615">
    <property type="term" value="C:extracellular space"/>
    <property type="evidence" value="ECO:0007669"/>
    <property type="project" value="TreeGrafter"/>
</dbReference>
<dbReference type="Gene3D" id="2.10.90.10">
    <property type="entry name" value="Cystine-knot cytokines"/>
    <property type="match status" value="1"/>
</dbReference>
<dbReference type="OMA" id="EAHECHP"/>
<organism evidence="5">
    <name type="scientific">Petromyzon marinus</name>
    <name type="common">Sea lamprey</name>
    <dbReference type="NCBI Taxonomy" id="7757"/>
    <lineage>
        <taxon>Eukaryota</taxon>
        <taxon>Metazoa</taxon>
        <taxon>Chordata</taxon>
        <taxon>Craniata</taxon>
        <taxon>Vertebrata</taxon>
        <taxon>Cyclostomata</taxon>
        <taxon>Hyperoartia</taxon>
        <taxon>Petromyzontiformes</taxon>
        <taxon>Petromyzontidae</taxon>
        <taxon>Petromyzon</taxon>
    </lineage>
</organism>
<dbReference type="PANTHER" id="PTHR12025:SF5">
    <property type="entry name" value="VASCULAR ENDOTHELIAL GROWTH FACTOR A, LONG FORM"/>
    <property type="match status" value="1"/>
</dbReference>
<proteinExistence type="inferred from homology"/>
<dbReference type="GO" id="GO:0050930">
    <property type="term" value="P:induction of positive chemotaxis"/>
    <property type="evidence" value="ECO:0007669"/>
    <property type="project" value="TreeGrafter"/>
</dbReference>
<dbReference type="SMART" id="SM00141">
    <property type="entry name" value="PDGF"/>
    <property type="match status" value="1"/>
</dbReference>
<accession>S4RT82</accession>
<keyword evidence="2" id="KW-1015">Disulfide bond</keyword>
<dbReference type="GO" id="GO:0005172">
    <property type="term" value="F:vascular endothelial growth factor receptor binding"/>
    <property type="evidence" value="ECO:0007669"/>
    <property type="project" value="TreeGrafter"/>
</dbReference>
<dbReference type="GO" id="GO:0060754">
    <property type="term" value="P:positive regulation of mast cell chemotaxis"/>
    <property type="evidence" value="ECO:0007669"/>
    <property type="project" value="TreeGrafter"/>
</dbReference>
<dbReference type="GO" id="GO:0045766">
    <property type="term" value="P:positive regulation of angiogenesis"/>
    <property type="evidence" value="ECO:0007669"/>
    <property type="project" value="TreeGrafter"/>
</dbReference>
<dbReference type="AlphaFoldDB" id="S4RT82"/>
<dbReference type="HOGENOM" id="CLU_042996_3_1_1"/>
<dbReference type="PROSITE" id="PS00249">
    <property type="entry name" value="PDGF_1"/>
    <property type="match status" value="1"/>
</dbReference>
<dbReference type="GO" id="GO:0001938">
    <property type="term" value="P:positive regulation of endothelial cell proliferation"/>
    <property type="evidence" value="ECO:0007669"/>
    <property type="project" value="TreeGrafter"/>
</dbReference>
<dbReference type="STRING" id="7757.ENSPMAP00000008422"/>
<dbReference type="GO" id="GO:0008083">
    <property type="term" value="F:growth factor activity"/>
    <property type="evidence" value="ECO:0007669"/>
    <property type="project" value="UniProtKB-KW"/>
</dbReference>
<dbReference type="GO" id="GO:0016020">
    <property type="term" value="C:membrane"/>
    <property type="evidence" value="ECO:0007669"/>
    <property type="project" value="InterPro"/>
</dbReference>
<dbReference type="GO" id="GO:0042056">
    <property type="term" value="F:chemoattractant activity"/>
    <property type="evidence" value="ECO:0007669"/>
    <property type="project" value="TreeGrafter"/>
</dbReference>
<dbReference type="GO" id="GO:0001666">
    <property type="term" value="P:response to hypoxia"/>
    <property type="evidence" value="ECO:0007669"/>
    <property type="project" value="TreeGrafter"/>
</dbReference>
<evidence type="ECO:0000259" key="4">
    <source>
        <dbReference type="PROSITE" id="PS50278"/>
    </source>
</evidence>
<dbReference type="InterPro" id="IPR023581">
    <property type="entry name" value="PD_growth_factor_CS"/>
</dbReference>
<evidence type="ECO:0000256" key="2">
    <source>
        <dbReference type="ARBA" id="ARBA00023157"/>
    </source>
</evidence>
<dbReference type="InterPro" id="IPR029034">
    <property type="entry name" value="Cystine-knot_cytokine"/>
</dbReference>
<dbReference type="GO" id="GO:0002040">
    <property type="term" value="P:sprouting angiogenesis"/>
    <property type="evidence" value="ECO:0007669"/>
    <property type="project" value="TreeGrafter"/>
</dbReference>
<dbReference type="GO" id="GO:0048010">
    <property type="term" value="P:vascular endothelial growth factor receptor signaling pathway"/>
    <property type="evidence" value="ECO:0007669"/>
    <property type="project" value="TreeGrafter"/>
</dbReference>
<name>S4RT82_PETMA</name>
<evidence type="ECO:0000256" key="1">
    <source>
        <dbReference type="ARBA" id="ARBA00023030"/>
    </source>
</evidence>